<sequence>MKLFKFLFYGLIGSLLLFGVVMNGYGQGGGNIDCEECRPANNQRENFVIQEAYLSNSDGDRLGVDDCVSGNEFWITLDYTSRQELYNVKLLFDLFIKNNDGLVVGSISIEYFLGTVLSTNPGEQGSVPILIKLDDNTFDCRNQVLELFDTRAFWTPNENLNTNGQCGGYAPGLCSNPPLVIIPVGVDGFVYDFDYVFECFEENDGTPDGTVDVTFFVTTLAGGIRPAEIDWIFQVGDDLITVPDGGFSYTINLKPGDVIKPDLEINSDESDVPFTIPSSITIPDLFDITEDNKTDNDPNLSPDPNGSITITEINPADDEYIFLWSDENGNILDPEDPKNLTGLAGGEYTLTMINQETGMCRTFKYLINVTPLPVLYEEYGVNFNHSSRSISFNWSTTKEWEASHFEIERAVSGTQFEKIGEVKAAGWSDQLTEYLFEDKILPLTGGNLLYRLKQVDFNGDFEYSKVLSVRVPEMQFTSGVWRAFPNPTDGSSLRISLLDAGNYNQEPLTFRLIHPTAQTEAISVPSEKEMNEMLTDLSIRMPKGVFVVEIQWGQKVEHIKVLKK</sequence>
<evidence type="ECO:0000313" key="1">
    <source>
        <dbReference type="EMBL" id="MFC0261934.1"/>
    </source>
</evidence>
<comment type="caution">
    <text evidence="1">The sequence shown here is derived from an EMBL/GenBank/DDBJ whole genome shotgun (WGS) entry which is preliminary data.</text>
</comment>
<accession>A0ABV6FQ02</accession>
<dbReference type="RefSeq" id="WP_382386376.1">
    <property type="nucleotide sequence ID" value="NZ_JBHLWI010000008.1"/>
</dbReference>
<organism evidence="1 2">
    <name type="scientific">Fontibacter flavus</name>
    <dbReference type="NCBI Taxonomy" id="654838"/>
    <lineage>
        <taxon>Bacteria</taxon>
        <taxon>Pseudomonadati</taxon>
        <taxon>Bacteroidota</taxon>
        <taxon>Cytophagia</taxon>
        <taxon>Cytophagales</taxon>
        <taxon>Cyclobacteriaceae</taxon>
        <taxon>Fontibacter</taxon>
    </lineage>
</organism>
<protein>
    <recommendedName>
        <fullName evidence="3">SprB repeat-containing protein</fullName>
    </recommendedName>
</protein>
<proteinExistence type="predicted"/>
<evidence type="ECO:0000313" key="2">
    <source>
        <dbReference type="Proteomes" id="UP001589797"/>
    </source>
</evidence>
<reference evidence="1 2" key="1">
    <citation type="submission" date="2024-09" db="EMBL/GenBank/DDBJ databases">
        <authorList>
            <person name="Sun Q."/>
            <person name="Mori K."/>
        </authorList>
    </citation>
    <scope>NUCLEOTIDE SEQUENCE [LARGE SCALE GENOMIC DNA]</scope>
    <source>
        <strain evidence="1 2">CCM 7650</strain>
    </source>
</reference>
<keyword evidence="2" id="KW-1185">Reference proteome</keyword>
<evidence type="ECO:0008006" key="3">
    <source>
        <dbReference type="Google" id="ProtNLM"/>
    </source>
</evidence>
<name>A0ABV6FQ02_9BACT</name>
<gene>
    <name evidence="1" type="ORF">ACFFIP_04510</name>
</gene>
<dbReference type="Proteomes" id="UP001589797">
    <property type="component" value="Unassembled WGS sequence"/>
</dbReference>
<dbReference type="EMBL" id="JBHLWI010000008">
    <property type="protein sequence ID" value="MFC0261934.1"/>
    <property type="molecule type" value="Genomic_DNA"/>
</dbReference>